<protein>
    <submittedName>
        <fullName evidence="1">Uncharacterized protein</fullName>
    </submittedName>
</protein>
<gene>
    <name evidence="1" type="ORF">MPLG2_3690</name>
</gene>
<reference evidence="1 2" key="1">
    <citation type="submission" date="2018-02" db="EMBL/GenBank/DDBJ databases">
        <authorList>
            <person name="Cohen D.B."/>
            <person name="Kent A.D."/>
        </authorList>
    </citation>
    <scope>NUCLEOTIDE SEQUENCE [LARGE SCALE GENOMIC DNA]</scope>
    <source>
        <strain evidence="1">1</strain>
    </source>
</reference>
<dbReference type="Proteomes" id="UP000238164">
    <property type="component" value="Chromosome 1"/>
</dbReference>
<sequence length="56" mass="6212">MIRGSSADFVRCTLPTVLPTRYRVRRLNDVEWSIEGAFPSIHRVDCSRTSGANGCG</sequence>
<evidence type="ECO:0000313" key="2">
    <source>
        <dbReference type="Proteomes" id="UP000238164"/>
    </source>
</evidence>
<evidence type="ECO:0000313" key="1">
    <source>
        <dbReference type="EMBL" id="SPD88720.1"/>
    </source>
</evidence>
<proteinExistence type="predicted"/>
<accession>A0A2N9JL24</accession>
<keyword evidence="2" id="KW-1185">Reference proteome</keyword>
<dbReference type="EMBL" id="LT985188">
    <property type="protein sequence ID" value="SPD88720.1"/>
    <property type="molecule type" value="Genomic_DNA"/>
</dbReference>
<name>A0A2N9JL24_9ACTN</name>
<dbReference type="AlphaFoldDB" id="A0A2N9JL24"/>
<dbReference type="KEGG" id="mgg:MPLG2_3690"/>
<organism evidence="1 2">
    <name type="scientific">Micropruina glycogenica</name>
    <dbReference type="NCBI Taxonomy" id="75385"/>
    <lineage>
        <taxon>Bacteria</taxon>
        <taxon>Bacillati</taxon>
        <taxon>Actinomycetota</taxon>
        <taxon>Actinomycetes</taxon>
        <taxon>Propionibacteriales</taxon>
        <taxon>Nocardioidaceae</taxon>
        <taxon>Micropruina</taxon>
    </lineage>
</organism>